<feature type="transmembrane region" description="Helical" evidence="2">
    <location>
        <begin position="28"/>
        <end position="48"/>
    </location>
</feature>
<dbReference type="Proteomes" id="UP000494245">
    <property type="component" value="Unassembled WGS sequence"/>
</dbReference>
<feature type="transmembrane region" description="Helical" evidence="2">
    <location>
        <begin position="108"/>
        <end position="132"/>
    </location>
</feature>
<dbReference type="EMBL" id="BLTE01000029">
    <property type="protein sequence ID" value="GFK96012.1"/>
    <property type="molecule type" value="Genomic_DNA"/>
</dbReference>
<feature type="transmembrane region" description="Helical" evidence="2">
    <location>
        <begin position="60"/>
        <end position="78"/>
    </location>
</feature>
<feature type="region of interest" description="Disordered" evidence="1">
    <location>
        <begin position="260"/>
        <end position="304"/>
    </location>
</feature>
<sequence length="304" mass="31130">MPTFPVFSAVFQAMAVFGLHLGKLVKWALVPLALTAAAAALAVGAAVLGKGLLAEGSRAWWLAAVPAALFVGWAWAPYGVRVNQLAVWGRVEQGGYMAQMVSGRVKSFLGYMLLVALIQLAGLGLSAAPFLVSMSRGDRAALAGGAVSALLALSFLVLTSPLNLICTAASVTPRPSLGQVFHLASGARWRLFWLMFLPAALFAVLGEALTQVSNAFGADKTVLGFVVFMPAQVLLTFFSSVTSTAAPGVAWRMLSGLPDPRGAASGSGGAASSGPESAPESAPESGPEPVPASSSDPGHGQDRP</sequence>
<feature type="transmembrane region" description="Helical" evidence="2">
    <location>
        <begin position="144"/>
        <end position="171"/>
    </location>
</feature>
<comment type="caution">
    <text evidence="3">The sequence shown here is derived from an EMBL/GenBank/DDBJ whole genome shotgun (WGS) entry which is preliminary data.</text>
</comment>
<evidence type="ECO:0000256" key="2">
    <source>
        <dbReference type="SAM" id="Phobius"/>
    </source>
</evidence>
<reference evidence="3 4" key="2">
    <citation type="submission" date="2020-05" db="EMBL/GenBank/DDBJ databases">
        <title>Draft genome sequence of Desulfovibrio sp. strainFSS-1.</title>
        <authorList>
            <person name="Shimoshige H."/>
            <person name="Kobayashi H."/>
            <person name="Maekawa T."/>
        </authorList>
    </citation>
    <scope>NUCLEOTIDE SEQUENCE [LARGE SCALE GENOMIC DNA]</scope>
    <source>
        <strain evidence="3 4">SIID29052-01</strain>
    </source>
</reference>
<organism evidence="3 4">
    <name type="scientific">Fundidesulfovibrio magnetotacticus</name>
    <dbReference type="NCBI Taxonomy" id="2730080"/>
    <lineage>
        <taxon>Bacteria</taxon>
        <taxon>Pseudomonadati</taxon>
        <taxon>Thermodesulfobacteriota</taxon>
        <taxon>Desulfovibrionia</taxon>
        <taxon>Desulfovibrionales</taxon>
        <taxon>Desulfovibrionaceae</taxon>
        <taxon>Fundidesulfovibrio</taxon>
    </lineage>
</organism>
<evidence type="ECO:0000256" key="1">
    <source>
        <dbReference type="SAM" id="MobiDB-lite"/>
    </source>
</evidence>
<accession>A0A6V8LU62</accession>
<evidence type="ECO:0000313" key="3">
    <source>
        <dbReference type="EMBL" id="GFK96012.1"/>
    </source>
</evidence>
<name>A0A6V8LU62_9BACT</name>
<keyword evidence="2" id="KW-1133">Transmembrane helix</keyword>
<evidence type="ECO:0000313" key="4">
    <source>
        <dbReference type="Proteomes" id="UP000494245"/>
    </source>
</evidence>
<gene>
    <name evidence="3" type="ORF">NNJEOMEG_03886</name>
</gene>
<keyword evidence="2" id="KW-0472">Membrane</keyword>
<feature type="transmembrane region" description="Helical" evidence="2">
    <location>
        <begin position="222"/>
        <end position="246"/>
    </location>
</feature>
<keyword evidence="4" id="KW-1185">Reference proteome</keyword>
<feature type="transmembrane region" description="Helical" evidence="2">
    <location>
        <begin position="191"/>
        <end position="210"/>
    </location>
</feature>
<reference evidence="3 4" key="1">
    <citation type="submission" date="2020-04" db="EMBL/GenBank/DDBJ databases">
        <authorList>
            <consortium name="Desulfovibrio sp. FSS-1 genome sequencing consortium"/>
            <person name="Shimoshige H."/>
            <person name="Kobayashi H."/>
            <person name="Maekawa T."/>
        </authorList>
    </citation>
    <scope>NUCLEOTIDE SEQUENCE [LARGE SCALE GENOMIC DNA]</scope>
    <source>
        <strain evidence="3 4">SIID29052-01</strain>
    </source>
</reference>
<dbReference type="RefSeq" id="WP_173087149.1">
    <property type="nucleotide sequence ID" value="NZ_BLTE01000029.1"/>
</dbReference>
<protein>
    <submittedName>
        <fullName evidence="3">Uncharacterized protein</fullName>
    </submittedName>
</protein>
<feature type="compositionally biased region" description="Low complexity" evidence="1">
    <location>
        <begin position="272"/>
        <end position="295"/>
    </location>
</feature>
<dbReference type="AlphaFoldDB" id="A0A6V8LU62"/>
<proteinExistence type="predicted"/>
<keyword evidence="2" id="KW-0812">Transmembrane</keyword>